<name>A0ABP1I7J0_9EUKA</name>
<organism evidence="1 2">
    <name type="scientific">Hexamita inflata</name>
    <dbReference type="NCBI Taxonomy" id="28002"/>
    <lineage>
        <taxon>Eukaryota</taxon>
        <taxon>Metamonada</taxon>
        <taxon>Diplomonadida</taxon>
        <taxon>Hexamitidae</taxon>
        <taxon>Hexamitinae</taxon>
        <taxon>Hexamita</taxon>
    </lineage>
</organism>
<dbReference type="Proteomes" id="UP001642409">
    <property type="component" value="Unassembled WGS sequence"/>
</dbReference>
<accession>A0ABP1I7J0</accession>
<keyword evidence="2" id="KW-1185">Reference proteome</keyword>
<reference evidence="1 2" key="1">
    <citation type="submission" date="2024-07" db="EMBL/GenBank/DDBJ databases">
        <authorList>
            <person name="Akdeniz Z."/>
        </authorList>
    </citation>
    <scope>NUCLEOTIDE SEQUENCE [LARGE SCALE GENOMIC DNA]</scope>
</reference>
<protein>
    <submittedName>
        <fullName evidence="1">Hypothetical_protein</fullName>
    </submittedName>
</protein>
<gene>
    <name evidence="1" type="ORF">HINF_LOCUS22335</name>
</gene>
<proteinExistence type="predicted"/>
<evidence type="ECO:0000313" key="2">
    <source>
        <dbReference type="Proteomes" id="UP001642409"/>
    </source>
</evidence>
<comment type="caution">
    <text evidence="1">The sequence shown here is derived from an EMBL/GenBank/DDBJ whole genome shotgun (WGS) entry which is preliminary data.</text>
</comment>
<evidence type="ECO:0000313" key="1">
    <source>
        <dbReference type="EMBL" id="CAL6010954.1"/>
    </source>
</evidence>
<sequence>MERQYFTLEQEFILQAGFVDMLNQNCKTYFINFSSAINYFKSLSNILTSKFNWKQLGEIAGLKGDDARARSIKYINTFVVHPSTIYEQVILAFIENHTEEKQIFSDHVLELSICDSPMLLSNQESYQE</sequence>
<dbReference type="EMBL" id="CAXDID020000062">
    <property type="protein sequence ID" value="CAL6010954.1"/>
    <property type="molecule type" value="Genomic_DNA"/>
</dbReference>